<gene>
    <name evidence="2" type="primary">orf263</name>
</gene>
<sequence>MYYVTNELDLYNVLTVIKNEKFSKTIVSIKKKNNIITFKNFIIKTISKYFQKRFFFNAKDYNLEHFFYFYKELYDIISYVSSLDKILIIIYNFHYFSNSRQLKLRELLEICKKKIHFIITTESISQINECIFSRFVSIKIKSITKFCLNLRIFEYLEFIFQTIQIQIVFNLFRNYYAYSFRDQKRFIKVLHKDKLIDVKYYRFNYNKKFFFCKNNILIERKHESKKKKSSLFIFKKRFNCIVLVENSIICKNNLNFSYKSKSN</sequence>
<dbReference type="EMBL" id="AF083031">
    <property type="protein sequence ID" value="AAK39787.1"/>
    <property type="molecule type" value="Genomic_DNA"/>
</dbReference>
<dbReference type="Proteomes" id="UP000242167">
    <property type="component" value="Nucleomorph 3"/>
</dbReference>
<keyword evidence="2" id="KW-0542">Nucleomorph</keyword>
<name>Q98SC9_GUITH</name>
<dbReference type="RefSeq" id="XP_001713485.1">
    <property type="nucleotide sequence ID" value="XM_001713433.1"/>
</dbReference>
<evidence type="ECO:0000313" key="2">
    <source>
        <dbReference type="EMBL" id="AAK39787.1"/>
    </source>
</evidence>
<protein>
    <submittedName>
        <fullName evidence="2">Uncharacterized protein</fullName>
    </submittedName>
</protein>
<dbReference type="GO" id="GO:0009507">
    <property type="term" value="C:chloroplast"/>
    <property type="evidence" value="ECO:0007669"/>
    <property type="project" value="UniProtKB-SubCell"/>
</dbReference>
<dbReference type="SUPFAM" id="SSF52540">
    <property type="entry name" value="P-loop containing nucleoside triphosphate hydrolases"/>
    <property type="match status" value="1"/>
</dbReference>
<comment type="subcellular location">
    <subcellularLocation>
        <location evidence="1">Plastid</location>
        <location evidence="1">Chloroplast</location>
    </subcellularLocation>
</comment>
<geneLocation type="nucleomorph" evidence="2"/>
<dbReference type="Gene3D" id="3.40.50.300">
    <property type="entry name" value="P-loop containing nucleotide triphosphate hydrolases"/>
    <property type="match status" value="1"/>
</dbReference>
<dbReference type="PIR" id="A90120">
    <property type="entry name" value="A90120"/>
</dbReference>
<evidence type="ECO:0000256" key="1">
    <source>
        <dbReference type="ARBA" id="ARBA00004229"/>
    </source>
</evidence>
<reference evidence="2 3" key="1">
    <citation type="journal article" date="2001" name="Nature">
        <title>The highly reduced genome of an enslaved algal nucleus.</title>
        <authorList>
            <person name="Douglas S."/>
            <person name="Zauner S."/>
            <person name="Fraunholz M."/>
            <person name="Beaton M."/>
            <person name="Penny S."/>
            <person name="Deng L."/>
            <person name="Wu X."/>
            <person name="Reith M."/>
            <person name="Cavalier-Smith T."/>
            <person name="Maier U."/>
        </authorList>
    </citation>
    <scope>NUCLEOTIDE SEQUENCE [LARGE SCALE GENOMIC DNA]</scope>
</reference>
<evidence type="ECO:0000313" key="3">
    <source>
        <dbReference type="Proteomes" id="UP000242167"/>
    </source>
</evidence>
<accession>Q98SC9</accession>
<proteinExistence type="predicted"/>
<dbReference type="InterPro" id="IPR027417">
    <property type="entry name" value="P-loop_NTPase"/>
</dbReference>
<organism evidence="2 3">
    <name type="scientific">Guillardia theta</name>
    <name type="common">Cryptophyte</name>
    <name type="synonym">Cryptomonas phi</name>
    <dbReference type="NCBI Taxonomy" id="55529"/>
    <lineage>
        <taxon>Eukaryota</taxon>
        <taxon>Cryptophyceae</taxon>
        <taxon>Pyrenomonadales</taxon>
        <taxon>Geminigeraceae</taxon>
        <taxon>Guillardia</taxon>
    </lineage>
</organism>
<dbReference type="GeneID" id="857268"/>
<dbReference type="AlphaFoldDB" id="Q98SC9"/>